<organism evidence="2 3">
    <name type="scientific">Chondromyces apiculatus DSM 436</name>
    <dbReference type="NCBI Taxonomy" id="1192034"/>
    <lineage>
        <taxon>Bacteria</taxon>
        <taxon>Pseudomonadati</taxon>
        <taxon>Myxococcota</taxon>
        <taxon>Polyangia</taxon>
        <taxon>Polyangiales</taxon>
        <taxon>Polyangiaceae</taxon>
        <taxon>Chondromyces</taxon>
    </lineage>
</organism>
<comment type="caution">
    <text evidence="2">The sequence shown here is derived from an EMBL/GenBank/DDBJ whole genome shotgun (WGS) entry which is preliminary data.</text>
</comment>
<feature type="region of interest" description="Disordered" evidence="1">
    <location>
        <begin position="1"/>
        <end position="20"/>
    </location>
</feature>
<accession>A0A017TJI6</accession>
<protein>
    <submittedName>
        <fullName evidence="2">Uncharacterized protein</fullName>
    </submittedName>
</protein>
<gene>
    <name evidence="2" type="ORF">CAP_2667</name>
</gene>
<dbReference type="RefSeq" id="WP_156040384.1">
    <property type="nucleotide sequence ID" value="NZ_ASRX01000002.1"/>
</dbReference>
<sequence>MPERSREAKPDRPLTAPEVDRTRRARRAFLQRASAAALTPLLVAVVGAGSCASPTAIRVDIYTELDCAIDAEVSLTVSSDLAGLPERAPSATSRGCVSPGRVGDVVIAPAEGDDKQLAYAVATRQDVAPVEECLQTPMPADCIVSRRQLRYSPNDELKMRIDLRLSCLGVACPAEQTCVKGRCIDAEVSPEQCMQECGEDTLEEGPGGDGPDPDGGTTEIEVIDAELIARLASDALSVPRFAPLTDGFAAAWISPDMANQAVRVQKIDAQTGPVGAPSPPLSSRPTIARHLLGYDGVNLGLLVADDVLYFHILDTQGSEIAAGMGQEPATLAGHDMPWSGNRYAVLAQIAQYIPSHSVMLHALDGQNTAAEYAHFCQDCAPMAVAWNGARFGITWHKESQGSFISVSEAANGTAPVVVCDACEGGHVAALPGAFGFAYQVGTPARIYYAQLDEAGNVVAGPHPVSPDDGQAYRHARTITTASGVRLVFFSRPSGTVSPLFVARVGADAQVVTPVARIEGVFVADDQYEVSVHEERVAVGWRGREDAPDPSAPPDGAHIALVSASAVP</sequence>
<proteinExistence type="predicted"/>
<dbReference type="OrthoDB" id="7147517at2"/>
<dbReference type="AlphaFoldDB" id="A0A017TJI6"/>
<evidence type="ECO:0000313" key="3">
    <source>
        <dbReference type="Proteomes" id="UP000019678"/>
    </source>
</evidence>
<evidence type="ECO:0000256" key="1">
    <source>
        <dbReference type="SAM" id="MobiDB-lite"/>
    </source>
</evidence>
<evidence type="ECO:0000313" key="2">
    <source>
        <dbReference type="EMBL" id="EYF08806.1"/>
    </source>
</evidence>
<dbReference type="Proteomes" id="UP000019678">
    <property type="component" value="Unassembled WGS sequence"/>
</dbReference>
<dbReference type="EMBL" id="ASRX01000002">
    <property type="protein sequence ID" value="EYF08806.1"/>
    <property type="molecule type" value="Genomic_DNA"/>
</dbReference>
<keyword evidence="3" id="KW-1185">Reference proteome</keyword>
<dbReference type="STRING" id="1192034.CAP_2667"/>
<name>A0A017TJI6_9BACT</name>
<reference evidence="2 3" key="1">
    <citation type="submission" date="2013-05" db="EMBL/GenBank/DDBJ databases">
        <title>Genome assembly of Chondromyces apiculatus DSM 436.</title>
        <authorList>
            <person name="Sharma G."/>
            <person name="Khatri I."/>
            <person name="Kaur C."/>
            <person name="Mayilraj S."/>
            <person name="Subramanian S."/>
        </authorList>
    </citation>
    <scope>NUCLEOTIDE SEQUENCE [LARGE SCALE GENOMIC DNA]</scope>
    <source>
        <strain evidence="2 3">DSM 436</strain>
    </source>
</reference>